<dbReference type="InterPro" id="IPR035919">
    <property type="entry name" value="EAL_sf"/>
</dbReference>
<dbReference type="PANTHER" id="PTHR33121:SF15">
    <property type="entry name" value="BLUE LIGHT- AND TEMPERATURE-REGULATED ANTIREPRESSOR BLUF"/>
    <property type="match status" value="1"/>
</dbReference>
<dbReference type="Proteomes" id="UP001596056">
    <property type="component" value="Unassembled WGS sequence"/>
</dbReference>
<evidence type="ECO:0000313" key="2">
    <source>
        <dbReference type="EMBL" id="MFC5567051.1"/>
    </source>
</evidence>
<proteinExistence type="predicted"/>
<keyword evidence="3" id="KW-1185">Reference proteome</keyword>
<dbReference type="RefSeq" id="WP_377110005.1">
    <property type="nucleotide sequence ID" value="NZ_JBHSNA010000010.1"/>
</dbReference>
<dbReference type="SMART" id="SM00052">
    <property type="entry name" value="EAL"/>
    <property type="match status" value="1"/>
</dbReference>
<protein>
    <submittedName>
        <fullName evidence="2">EAL domain-containing protein</fullName>
    </submittedName>
</protein>
<dbReference type="CDD" id="cd01948">
    <property type="entry name" value="EAL"/>
    <property type="match status" value="1"/>
</dbReference>
<organism evidence="2 3">
    <name type="scientific">Rubellimicrobium aerolatum</name>
    <dbReference type="NCBI Taxonomy" id="490979"/>
    <lineage>
        <taxon>Bacteria</taxon>
        <taxon>Pseudomonadati</taxon>
        <taxon>Pseudomonadota</taxon>
        <taxon>Alphaproteobacteria</taxon>
        <taxon>Rhodobacterales</taxon>
        <taxon>Roseobacteraceae</taxon>
        <taxon>Rubellimicrobium</taxon>
    </lineage>
</organism>
<evidence type="ECO:0000259" key="1">
    <source>
        <dbReference type="PROSITE" id="PS50883"/>
    </source>
</evidence>
<dbReference type="InterPro" id="IPR050706">
    <property type="entry name" value="Cyclic-di-GMP_PDE-like"/>
</dbReference>
<feature type="domain" description="EAL" evidence="1">
    <location>
        <begin position="1"/>
        <end position="251"/>
    </location>
</feature>
<dbReference type="SUPFAM" id="SSF141868">
    <property type="entry name" value="EAL domain-like"/>
    <property type="match status" value="1"/>
</dbReference>
<dbReference type="PANTHER" id="PTHR33121">
    <property type="entry name" value="CYCLIC DI-GMP PHOSPHODIESTERASE PDEF"/>
    <property type="match status" value="1"/>
</dbReference>
<reference evidence="3" key="1">
    <citation type="journal article" date="2019" name="Int. J. Syst. Evol. Microbiol.">
        <title>The Global Catalogue of Microorganisms (GCM) 10K type strain sequencing project: providing services to taxonomists for standard genome sequencing and annotation.</title>
        <authorList>
            <consortium name="The Broad Institute Genomics Platform"/>
            <consortium name="The Broad Institute Genome Sequencing Center for Infectious Disease"/>
            <person name="Wu L."/>
            <person name="Ma J."/>
        </authorList>
    </citation>
    <scope>NUCLEOTIDE SEQUENCE [LARGE SCALE GENOMIC DNA]</scope>
    <source>
        <strain evidence="3">KACC 11588</strain>
    </source>
</reference>
<dbReference type="InterPro" id="IPR001633">
    <property type="entry name" value="EAL_dom"/>
</dbReference>
<comment type="caution">
    <text evidence="2">The sequence shown here is derived from an EMBL/GenBank/DDBJ whole genome shotgun (WGS) entry which is preliminary data.</text>
</comment>
<name>A0ABW0SDU7_9RHOB</name>
<dbReference type="Pfam" id="PF00563">
    <property type="entry name" value="EAL"/>
    <property type="match status" value="1"/>
</dbReference>
<dbReference type="Gene3D" id="3.20.20.450">
    <property type="entry name" value="EAL domain"/>
    <property type="match status" value="1"/>
</dbReference>
<dbReference type="EMBL" id="JBHSNA010000010">
    <property type="protein sequence ID" value="MFC5567051.1"/>
    <property type="molecule type" value="Genomic_DNA"/>
</dbReference>
<dbReference type="PROSITE" id="PS50883">
    <property type="entry name" value="EAL"/>
    <property type="match status" value="1"/>
</dbReference>
<sequence length="255" mass="27852">MTSPLAERPGCTGCRAGLDFSFTMAFQPILDLSTRSIVAHEALVRGPDGAGAASVLAKVTDANRFAFDQRCRVSAVELAARLRLPAVSINFMPNAVYEPVHCLRTTLDAARRSGMALDRIILEVTEGEKVTDAAHFRRIMNTYKRSGLATAIDDFGAGYAGLNLLADYQPDFLKLDMALTREIDRQRPRQAIVAAVVSVCRALSITPIAEGVETEAEMRMLRQLGIDRMQGYLFARPMLEAAAPVTWPQVTHEAA</sequence>
<evidence type="ECO:0000313" key="3">
    <source>
        <dbReference type="Proteomes" id="UP001596056"/>
    </source>
</evidence>
<gene>
    <name evidence="2" type="ORF">ACFPOC_11595</name>
</gene>
<accession>A0ABW0SDU7</accession>